<reference evidence="1" key="2">
    <citation type="submission" date="2020-09" db="EMBL/GenBank/DDBJ databases">
        <authorList>
            <person name="Sun Q."/>
            <person name="Ohkuma M."/>
        </authorList>
    </citation>
    <scope>NUCLEOTIDE SEQUENCE</scope>
    <source>
        <strain evidence="1">JCM 19831</strain>
    </source>
</reference>
<proteinExistence type="predicted"/>
<comment type="caution">
    <text evidence="1">The sequence shown here is derived from an EMBL/GenBank/DDBJ whole genome shotgun (WGS) entry which is preliminary data.</text>
</comment>
<accession>A0A917UHT0</accession>
<dbReference type="Proteomes" id="UP000642070">
    <property type="component" value="Unassembled WGS sequence"/>
</dbReference>
<reference evidence="1" key="1">
    <citation type="journal article" date="2014" name="Int. J. Syst. Evol. Microbiol.">
        <title>Complete genome sequence of Corynebacterium casei LMG S-19264T (=DSM 44701T), isolated from a smear-ripened cheese.</title>
        <authorList>
            <consortium name="US DOE Joint Genome Institute (JGI-PGF)"/>
            <person name="Walter F."/>
            <person name="Albersmeier A."/>
            <person name="Kalinowski J."/>
            <person name="Ruckert C."/>
        </authorList>
    </citation>
    <scope>NUCLEOTIDE SEQUENCE</scope>
    <source>
        <strain evidence="1">JCM 19831</strain>
    </source>
</reference>
<keyword evidence="2" id="KW-1185">Reference proteome</keyword>
<dbReference type="RefSeq" id="WP_190257934.1">
    <property type="nucleotide sequence ID" value="NZ_BMPI01000119.1"/>
</dbReference>
<dbReference type="SMART" id="SM00028">
    <property type="entry name" value="TPR"/>
    <property type="match status" value="4"/>
</dbReference>
<name>A0A917UHT0_9ACTN</name>
<evidence type="ECO:0000313" key="2">
    <source>
        <dbReference type="Proteomes" id="UP000642070"/>
    </source>
</evidence>
<protein>
    <recommendedName>
        <fullName evidence="3">Tetratricopeptide repeat protein</fullName>
    </recommendedName>
</protein>
<dbReference type="SUPFAM" id="SSF48452">
    <property type="entry name" value="TPR-like"/>
    <property type="match status" value="3"/>
</dbReference>
<evidence type="ECO:0008006" key="3">
    <source>
        <dbReference type="Google" id="ProtNLM"/>
    </source>
</evidence>
<dbReference type="AlphaFoldDB" id="A0A917UHT0"/>
<sequence length="327" mass="35364">MQLSTPPPLPNIVTADPAEAVRLLRARSAQLLLEQRWEEALADAEQALRLQRLLVNADPLRQLPVLVEVLNGVSAVLAGLGRAEEAVAASEEAVGLGRRLVHGDPGRYRWWLASSLHELGLRLADQGRPADALTPAMEALDLFQDDLAAGATGAAPFVADAFESISARLVALGMPAEAEATLAQAVQWRRHLAGRDPVQRRRLGYALHNLGNLRGADERWAEALAAYDEALPIFRTLAADAPDEYLPNAALTANNRIACTMRLADWPRALPAIEDAIAVVTELLRRGDSGRVAEVWRLQDAKATVLDRLSRTAEAAELRRGLHGTTG</sequence>
<organism evidence="1 2">
    <name type="scientific">Dactylosporangium sucinum</name>
    <dbReference type="NCBI Taxonomy" id="1424081"/>
    <lineage>
        <taxon>Bacteria</taxon>
        <taxon>Bacillati</taxon>
        <taxon>Actinomycetota</taxon>
        <taxon>Actinomycetes</taxon>
        <taxon>Micromonosporales</taxon>
        <taxon>Micromonosporaceae</taxon>
        <taxon>Dactylosporangium</taxon>
    </lineage>
</organism>
<dbReference type="Gene3D" id="1.25.40.10">
    <property type="entry name" value="Tetratricopeptide repeat domain"/>
    <property type="match status" value="2"/>
</dbReference>
<dbReference type="Pfam" id="PF13374">
    <property type="entry name" value="TPR_10"/>
    <property type="match status" value="1"/>
</dbReference>
<gene>
    <name evidence="1" type="ORF">GCM10007977_108080</name>
</gene>
<evidence type="ECO:0000313" key="1">
    <source>
        <dbReference type="EMBL" id="GGM88457.1"/>
    </source>
</evidence>
<dbReference type="InterPro" id="IPR011990">
    <property type="entry name" value="TPR-like_helical_dom_sf"/>
</dbReference>
<dbReference type="EMBL" id="BMPI01000119">
    <property type="protein sequence ID" value="GGM88457.1"/>
    <property type="molecule type" value="Genomic_DNA"/>
</dbReference>
<dbReference type="InterPro" id="IPR019734">
    <property type="entry name" value="TPR_rpt"/>
</dbReference>